<dbReference type="EMBL" id="MCGE01000009">
    <property type="protein sequence ID" value="ORZ18080.1"/>
    <property type="molecule type" value="Genomic_DNA"/>
</dbReference>
<keyword evidence="4" id="KW-1185">Reference proteome</keyword>
<dbReference type="OrthoDB" id="10596749at2759"/>
<gene>
    <name evidence="3" type="ORF">BCR42DRAFT_413111</name>
</gene>
<sequence>MADFDDDEYFGFRCTPLNRPPLDSNRLDTSKKEYKSTNDEYDRKPATTKISKGKGVTFESVQWQTPEHPITLALSPISPFTPPDNQQYQQKQQQPSRSFINVNTLSPELTGPQTAISTSPQIAPDKNITGSTSVISDDPFTANVPPSTRPTYEDYTLVKSELPQMDPIRQLALTLLQQNVAQHYSVLNLADNGDEAVQAELTRKNNVQWVCQQIIEKLSNRERTPIGNQDVDDSVFTYAPPNPKNERNVEKIRQYKQLYSALEKEAEERKQAIFYIYTYHARFHDLQRSTYDGKTINLGSCTDYIDSMDKDQQDFIGSYQQWKDENNSDGDDDDGASIASLSTDSTSLQKLVLQKGRAVTELRQQLNFANERQKQAGKLGDRLLADISTRLKQKTLGFPSISNPMEDVDDPILRTSQQPSISSPLPPLTSSISSPQSANIHVTDIERLAEAQRMKKRRLLGLVNDVEMYGKANFELFQTMSKLK</sequence>
<name>A0A1X2IKN8_9FUNG</name>
<feature type="region of interest" description="Disordered" evidence="2">
    <location>
        <begin position="16"/>
        <end position="48"/>
    </location>
</feature>
<comment type="caution">
    <text evidence="3">The sequence shown here is derived from an EMBL/GenBank/DDBJ whole genome shotgun (WGS) entry which is preliminary data.</text>
</comment>
<dbReference type="AlphaFoldDB" id="A0A1X2IKN8"/>
<feature type="coiled-coil region" evidence="1">
    <location>
        <begin position="245"/>
        <end position="272"/>
    </location>
</feature>
<accession>A0A1X2IKN8</accession>
<evidence type="ECO:0000256" key="2">
    <source>
        <dbReference type="SAM" id="MobiDB-lite"/>
    </source>
</evidence>
<feature type="compositionally biased region" description="Basic and acidic residues" evidence="2">
    <location>
        <begin position="25"/>
        <end position="45"/>
    </location>
</feature>
<evidence type="ECO:0000313" key="4">
    <source>
        <dbReference type="Proteomes" id="UP000193560"/>
    </source>
</evidence>
<feature type="region of interest" description="Disordered" evidence="2">
    <location>
        <begin position="225"/>
        <end position="245"/>
    </location>
</feature>
<evidence type="ECO:0000313" key="3">
    <source>
        <dbReference type="EMBL" id="ORZ18080.1"/>
    </source>
</evidence>
<reference evidence="3 4" key="1">
    <citation type="submission" date="2016-07" db="EMBL/GenBank/DDBJ databases">
        <title>Pervasive Adenine N6-methylation of Active Genes in Fungi.</title>
        <authorList>
            <consortium name="DOE Joint Genome Institute"/>
            <person name="Mondo S.J."/>
            <person name="Dannebaum R.O."/>
            <person name="Kuo R.C."/>
            <person name="Labutti K."/>
            <person name="Haridas S."/>
            <person name="Kuo A."/>
            <person name="Salamov A."/>
            <person name="Ahrendt S.R."/>
            <person name="Lipzen A."/>
            <person name="Sullivan W."/>
            <person name="Andreopoulos W.B."/>
            <person name="Clum A."/>
            <person name="Lindquist E."/>
            <person name="Daum C."/>
            <person name="Ramamoorthy G.K."/>
            <person name="Gryganskyi A."/>
            <person name="Culley D."/>
            <person name="Magnuson J.K."/>
            <person name="James T.Y."/>
            <person name="O'Malley M.A."/>
            <person name="Stajich J.E."/>
            <person name="Spatafora J.W."/>
            <person name="Visel A."/>
            <person name="Grigoriev I.V."/>
        </authorList>
    </citation>
    <scope>NUCLEOTIDE SEQUENCE [LARGE SCALE GENOMIC DNA]</scope>
    <source>
        <strain evidence="3 4">NRRL 1336</strain>
    </source>
</reference>
<keyword evidence="1" id="KW-0175">Coiled coil</keyword>
<evidence type="ECO:0000256" key="1">
    <source>
        <dbReference type="SAM" id="Coils"/>
    </source>
</evidence>
<feature type="region of interest" description="Disordered" evidence="2">
    <location>
        <begin position="114"/>
        <end position="148"/>
    </location>
</feature>
<dbReference type="Proteomes" id="UP000193560">
    <property type="component" value="Unassembled WGS sequence"/>
</dbReference>
<protein>
    <submittedName>
        <fullName evidence="3">Uncharacterized protein</fullName>
    </submittedName>
</protein>
<proteinExistence type="predicted"/>
<organism evidence="3 4">
    <name type="scientific">Absidia repens</name>
    <dbReference type="NCBI Taxonomy" id="90262"/>
    <lineage>
        <taxon>Eukaryota</taxon>
        <taxon>Fungi</taxon>
        <taxon>Fungi incertae sedis</taxon>
        <taxon>Mucoromycota</taxon>
        <taxon>Mucoromycotina</taxon>
        <taxon>Mucoromycetes</taxon>
        <taxon>Mucorales</taxon>
        <taxon>Cunninghamellaceae</taxon>
        <taxon>Absidia</taxon>
    </lineage>
</organism>
<dbReference type="STRING" id="90262.A0A1X2IKN8"/>